<protein>
    <submittedName>
        <fullName evidence="1">Uncharacterized protein</fullName>
    </submittedName>
</protein>
<evidence type="ECO:0000313" key="2">
    <source>
        <dbReference type="Proteomes" id="UP001055879"/>
    </source>
</evidence>
<reference evidence="1 2" key="2">
    <citation type="journal article" date="2022" name="Mol. Ecol. Resour.">
        <title>The genomes of chicory, endive, great burdock and yacon provide insights into Asteraceae paleo-polyploidization history and plant inulin production.</title>
        <authorList>
            <person name="Fan W."/>
            <person name="Wang S."/>
            <person name="Wang H."/>
            <person name="Wang A."/>
            <person name="Jiang F."/>
            <person name="Liu H."/>
            <person name="Zhao H."/>
            <person name="Xu D."/>
            <person name="Zhang Y."/>
        </authorList>
    </citation>
    <scope>NUCLEOTIDE SEQUENCE [LARGE SCALE GENOMIC DNA]</scope>
    <source>
        <strain evidence="2">cv. Niubang</strain>
    </source>
</reference>
<dbReference type="EMBL" id="CM042059">
    <property type="protein sequence ID" value="KAI3681652.1"/>
    <property type="molecule type" value="Genomic_DNA"/>
</dbReference>
<comment type="caution">
    <text evidence="1">The sequence shown here is derived from an EMBL/GenBank/DDBJ whole genome shotgun (WGS) entry which is preliminary data.</text>
</comment>
<proteinExistence type="predicted"/>
<gene>
    <name evidence="1" type="ORF">L6452_36454</name>
</gene>
<keyword evidence="2" id="KW-1185">Reference proteome</keyword>
<accession>A0ACB8YAR1</accession>
<organism evidence="1 2">
    <name type="scientific">Arctium lappa</name>
    <name type="common">Greater burdock</name>
    <name type="synonym">Lappa major</name>
    <dbReference type="NCBI Taxonomy" id="4217"/>
    <lineage>
        <taxon>Eukaryota</taxon>
        <taxon>Viridiplantae</taxon>
        <taxon>Streptophyta</taxon>
        <taxon>Embryophyta</taxon>
        <taxon>Tracheophyta</taxon>
        <taxon>Spermatophyta</taxon>
        <taxon>Magnoliopsida</taxon>
        <taxon>eudicotyledons</taxon>
        <taxon>Gunneridae</taxon>
        <taxon>Pentapetalae</taxon>
        <taxon>asterids</taxon>
        <taxon>campanulids</taxon>
        <taxon>Asterales</taxon>
        <taxon>Asteraceae</taxon>
        <taxon>Carduoideae</taxon>
        <taxon>Cardueae</taxon>
        <taxon>Arctiinae</taxon>
        <taxon>Arctium</taxon>
    </lineage>
</organism>
<sequence>MDYQTFFLLLSFLLTCIYAVTLSGRRNSRLPPGPDPFPIIGNLLQLTYKPHRSLATLSKRYGPLMSLKLGSRTTIVVSSPDMAKEFFLTHDMSFSSRSLPDAARVVDHHKYSMVWLPVGDQWRRLRRITKEYLYSAQRSEATELILEKKVLLFSLPKCTTQPWGSTTTIPPPPFPTRPPKSLTPNITSPINYGPLSREKVYDALMLLAQVAAAVCCLLQVQDLLDHVNRCCTSEKVVNIGAVVFTTILDIFFNILFSTDFAENDSVSSQEFKDAVWAILEVGGKPNLADFFPILKLFDPQGLLRHGNVHGKKLITMLDMIIDQRLQTRSSSSSCGGVSSINNDVLDSLLNLTLKEESGFSRNDMKHWFLVLFIAGTDTTTTTLEWAMTELIRNPEKMEIARSEFDWKLEGNMRALDMDMGEKFGITLPKSVPLMAIPIKL</sequence>
<evidence type="ECO:0000313" key="1">
    <source>
        <dbReference type="EMBL" id="KAI3681652.1"/>
    </source>
</evidence>
<name>A0ACB8YAR1_ARCLA</name>
<reference evidence="2" key="1">
    <citation type="journal article" date="2022" name="Mol. Ecol. Resour.">
        <title>The genomes of chicory, endive, great burdock and yacon provide insights into Asteraceae palaeo-polyploidization history and plant inulin production.</title>
        <authorList>
            <person name="Fan W."/>
            <person name="Wang S."/>
            <person name="Wang H."/>
            <person name="Wang A."/>
            <person name="Jiang F."/>
            <person name="Liu H."/>
            <person name="Zhao H."/>
            <person name="Xu D."/>
            <person name="Zhang Y."/>
        </authorList>
    </citation>
    <scope>NUCLEOTIDE SEQUENCE [LARGE SCALE GENOMIC DNA]</scope>
    <source>
        <strain evidence="2">cv. Niubang</strain>
    </source>
</reference>
<dbReference type="Proteomes" id="UP001055879">
    <property type="component" value="Linkage Group LG13"/>
</dbReference>